<evidence type="ECO:0000256" key="13">
    <source>
        <dbReference type="RuleBase" id="RU003639"/>
    </source>
</evidence>
<evidence type="ECO:0000256" key="3">
    <source>
        <dbReference type="ARBA" id="ARBA00022448"/>
    </source>
</evidence>
<gene>
    <name evidence="12" type="primary">nuoA</name>
    <name evidence="14" type="ORF">FNG02_15075</name>
</gene>
<keyword evidence="5 12" id="KW-0812">Transmembrane</keyword>
<comment type="subcellular location">
    <subcellularLocation>
        <location evidence="12 13">Cell membrane</location>
        <topology evidence="12 13">Multi-pass membrane protein</topology>
    </subcellularLocation>
    <subcellularLocation>
        <location evidence="1">Membrane</location>
        <topology evidence="1">Multi-pass membrane protein</topology>
    </subcellularLocation>
</comment>
<keyword evidence="4 12" id="KW-1003">Cell membrane</keyword>
<comment type="function">
    <text evidence="12">NDH-1 shuttles electrons from NADH, via FMN and iron-sulfur (Fe-S) centers, to quinones in the respiratory chain. The immediate electron acceptor for the enzyme in this species is believed to be ubiquinone. Couples the redox reaction to proton translocation (for every two electrons transferred, four hydrogen ions are translocated across the cytoplasmic membrane), and thus conserves the redox energy in a proton gradient.</text>
</comment>
<dbReference type="InterPro" id="IPR023043">
    <property type="entry name" value="NAD(P)H_OxRDtase_bac/plastid"/>
</dbReference>
<name>A0A5Y2ZYP5_SALER</name>
<accession>A0A5Y2ZYP5</accession>
<evidence type="ECO:0000256" key="11">
    <source>
        <dbReference type="ARBA" id="ARBA00023136"/>
    </source>
</evidence>
<dbReference type="GO" id="GO:0005886">
    <property type="term" value="C:plasma membrane"/>
    <property type="evidence" value="ECO:0007669"/>
    <property type="project" value="UniProtKB-SubCell"/>
</dbReference>
<evidence type="ECO:0000256" key="9">
    <source>
        <dbReference type="ARBA" id="ARBA00023027"/>
    </source>
</evidence>
<comment type="subunit">
    <text evidence="12">NDH-1 is composed of 13 different subunits. Subunits NuoA, H, J, K, L, M, N constitute the membrane sector of the complex.</text>
</comment>
<feature type="transmembrane region" description="Helical" evidence="12">
    <location>
        <begin position="94"/>
        <end position="114"/>
    </location>
</feature>
<dbReference type="GO" id="GO:0008137">
    <property type="term" value="F:NADH dehydrogenase (ubiquinone) activity"/>
    <property type="evidence" value="ECO:0007669"/>
    <property type="project" value="InterPro"/>
</dbReference>
<dbReference type="Pfam" id="PF00507">
    <property type="entry name" value="Oxidored_q4"/>
    <property type="match status" value="1"/>
</dbReference>
<dbReference type="GO" id="GO:0050136">
    <property type="term" value="F:NADH dehydrogenase (quinone) (non-electrogenic) activity"/>
    <property type="evidence" value="ECO:0007669"/>
    <property type="project" value="UniProtKB-UniRule"/>
</dbReference>
<keyword evidence="6 12" id="KW-0874">Quinone</keyword>
<comment type="similarity">
    <text evidence="2 12 13">Belongs to the complex I subunit 3 family.</text>
</comment>
<protein>
    <recommendedName>
        <fullName evidence="12">NADH-quinone oxidoreductase subunit A</fullName>
        <ecNumber evidence="12">7.1.1.-</ecNumber>
    </recommendedName>
    <alternativeName>
        <fullName evidence="12">NADH dehydrogenase I subunit A</fullName>
    </alternativeName>
    <alternativeName>
        <fullName evidence="12">NDH-1 subunit A</fullName>
    </alternativeName>
    <alternativeName>
        <fullName evidence="12">NUO1</fullName>
    </alternativeName>
</protein>
<keyword evidence="7 12" id="KW-1278">Translocase</keyword>
<dbReference type="EMBL" id="AAIPPN010000005">
    <property type="protein sequence ID" value="ECG8066794.1"/>
    <property type="molecule type" value="Genomic_DNA"/>
</dbReference>
<keyword evidence="11 12" id="KW-0472">Membrane</keyword>
<proteinExistence type="inferred from homology"/>
<evidence type="ECO:0000313" key="14">
    <source>
        <dbReference type="EMBL" id="ECG8066794.1"/>
    </source>
</evidence>
<dbReference type="EC" id="7.1.1.-" evidence="12"/>
<reference evidence="14" key="1">
    <citation type="submission" date="2019-07" db="EMBL/GenBank/DDBJ databases">
        <authorList>
            <consortium name="PulseNet: The National Subtyping Network for Foodborne Disease Surveillance"/>
            <person name="Tarr C.L."/>
            <person name="Trees E."/>
            <person name="Katz L.S."/>
            <person name="Carleton-Romer H.A."/>
            <person name="Stroika S."/>
            <person name="Kucerova Z."/>
            <person name="Roache K.F."/>
            <person name="Sabol A.L."/>
            <person name="Besser J."/>
            <person name="Gerner-Smidt P."/>
        </authorList>
    </citation>
    <scope>NUCLEOTIDE SEQUENCE</scope>
    <source>
        <strain evidence="14">PNUSAS081329</strain>
    </source>
</reference>
<dbReference type="AlphaFoldDB" id="A0A5Y2ZYP5"/>
<dbReference type="GO" id="GO:0030964">
    <property type="term" value="C:NADH dehydrogenase complex"/>
    <property type="evidence" value="ECO:0007669"/>
    <property type="project" value="TreeGrafter"/>
</dbReference>
<evidence type="ECO:0000256" key="5">
    <source>
        <dbReference type="ARBA" id="ARBA00022692"/>
    </source>
</evidence>
<keyword evidence="10 12" id="KW-0830">Ubiquinone</keyword>
<dbReference type="PANTHER" id="PTHR11058">
    <property type="entry name" value="NADH-UBIQUINONE OXIDOREDUCTASE CHAIN 3"/>
    <property type="match status" value="1"/>
</dbReference>
<dbReference type="GO" id="GO:0048038">
    <property type="term" value="F:quinone binding"/>
    <property type="evidence" value="ECO:0007669"/>
    <property type="project" value="UniProtKB-KW"/>
</dbReference>
<keyword evidence="9 12" id="KW-0520">NAD</keyword>
<dbReference type="PANTHER" id="PTHR11058:SF21">
    <property type="entry name" value="NADH-QUINONE OXIDOREDUCTASE SUBUNIT A"/>
    <property type="match status" value="1"/>
</dbReference>
<evidence type="ECO:0000256" key="10">
    <source>
        <dbReference type="ARBA" id="ARBA00023075"/>
    </source>
</evidence>
<evidence type="ECO:0000256" key="1">
    <source>
        <dbReference type="ARBA" id="ARBA00004141"/>
    </source>
</evidence>
<evidence type="ECO:0000256" key="6">
    <source>
        <dbReference type="ARBA" id="ARBA00022719"/>
    </source>
</evidence>
<organism evidence="14">
    <name type="scientific">Salmonella enterica</name>
    <name type="common">Salmonella choleraesuis</name>
    <dbReference type="NCBI Taxonomy" id="28901"/>
    <lineage>
        <taxon>Bacteria</taxon>
        <taxon>Pseudomonadati</taxon>
        <taxon>Pseudomonadota</taxon>
        <taxon>Gammaproteobacteria</taxon>
        <taxon>Enterobacterales</taxon>
        <taxon>Enterobacteriaceae</taxon>
        <taxon>Salmonella</taxon>
    </lineage>
</organism>
<dbReference type="Gene3D" id="1.20.58.1610">
    <property type="entry name" value="NADH:ubiquinone/plastoquinone oxidoreductase, chain 3"/>
    <property type="match status" value="1"/>
</dbReference>
<dbReference type="InterPro" id="IPR000440">
    <property type="entry name" value="NADH_UbQ/plastoQ_OxRdtase_su3"/>
</dbReference>
<evidence type="ECO:0000256" key="4">
    <source>
        <dbReference type="ARBA" id="ARBA00022475"/>
    </source>
</evidence>
<evidence type="ECO:0000256" key="8">
    <source>
        <dbReference type="ARBA" id="ARBA00022989"/>
    </source>
</evidence>
<keyword evidence="8 12" id="KW-1133">Transmembrane helix</keyword>
<evidence type="ECO:0000256" key="7">
    <source>
        <dbReference type="ARBA" id="ARBA00022967"/>
    </source>
</evidence>
<keyword evidence="3 12" id="KW-0813">Transport</keyword>
<feature type="transmembrane region" description="Helical" evidence="12">
    <location>
        <begin position="12"/>
        <end position="35"/>
    </location>
</feature>
<comment type="caution">
    <text evidence="14">The sequence shown here is derived from an EMBL/GenBank/DDBJ whole genome shotgun (WGS) entry which is preliminary data.</text>
</comment>
<comment type="catalytic activity">
    <reaction evidence="12 13">
        <text>a quinone + NADH + 5 H(+)(in) = a quinol + NAD(+) + 4 H(+)(out)</text>
        <dbReference type="Rhea" id="RHEA:57888"/>
        <dbReference type="ChEBI" id="CHEBI:15378"/>
        <dbReference type="ChEBI" id="CHEBI:24646"/>
        <dbReference type="ChEBI" id="CHEBI:57540"/>
        <dbReference type="ChEBI" id="CHEBI:57945"/>
        <dbReference type="ChEBI" id="CHEBI:132124"/>
    </reaction>
</comment>
<feature type="transmembrane region" description="Helical" evidence="12">
    <location>
        <begin position="66"/>
        <end position="88"/>
    </location>
</feature>
<sequence>MLSDSGHLADSWALAIFVISAISISIALLGLSWFLGSHARGRSKHEPFESGIKSVGSARLRISIKFYLVAILFLIFEAEALFLYTYAISVRETGLTGFIGATVFILILLVGLVYESRMGVLKLNGDKRNNIRKL</sequence>
<evidence type="ECO:0000256" key="2">
    <source>
        <dbReference type="ARBA" id="ARBA00008472"/>
    </source>
</evidence>
<dbReference type="InterPro" id="IPR038430">
    <property type="entry name" value="NDAH_ubi_oxred_su3_sf"/>
</dbReference>
<evidence type="ECO:0000256" key="12">
    <source>
        <dbReference type="HAMAP-Rule" id="MF_01394"/>
    </source>
</evidence>
<dbReference type="HAMAP" id="MF_01394">
    <property type="entry name" value="NDH1_NuoA"/>
    <property type="match status" value="1"/>
</dbReference>